<dbReference type="Gene3D" id="3.40.640.10">
    <property type="entry name" value="Type I PLP-dependent aspartate aminotransferase-like (Major domain)"/>
    <property type="match status" value="1"/>
</dbReference>
<evidence type="ECO:0000256" key="2">
    <source>
        <dbReference type="ARBA" id="ARBA00022679"/>
    </source>
</evidence>
<dbReference type="GO" id="GO:0009102">
    <property type="term" value="P:biotin biosynthetic process"/>
    <property type="evidence" value="ECO:0007669"/>
    <property type="project" value="TreeGrafter"/>
</dbReference>
<evidence type="ECO:0000313" key="6">
    <source>
        <dbReference type="Proteomes" id="UP000823598"/>
    </source>
</evidence>
<feature type="domain" description="Aminotransferase class I/classII large" evidence="4">
    <location>
        <begin position="29"/>
        <end position="370"/>
    </location>
</feature>
<dbReference type="InterPro" id="IPR015424">
    <property type="entry name" value="PyrdxlP-dep_Trfase"/>
</dbReference>
<evidence type="ECO:0000256" key="1">
    <source>
        <dbReference type="ARBA" id="ARBA00001933"/>
    </source>
</evidence>
<dbReference type="Proteomes" id="UP000823598">
    <property type="component" value="Unassembled WGS sequence"/>
</dbReference>
<dbReference type="InterPro" id="IPR004839">
    <property type="entry name" value="Aminotransferase_I/II_large"/>
</dbReference>
<organism evidence="5 6">
    <name type="scientific">Candidatus Limisoma faecipullorum</name>
    <dbReference type="NCBI Taxonomy" id="2840854"/>
    <lineage>
        <taxon>Bacteria</taxon>
        <taxon>Pseudomonadati</taxon>
        <taxon>Bacteroidota</taxon>
        <taxon>Bacteroidia</taxon>
        <taxon>Bacteroidales</taxon>
        <taxon>Candidatus Limisoma</taxon>
    </lineage>
</organism>
<proteinExistence type="predicted"/>
<reference evidence="5" key="1">
    <citation type="submission" date="2020-10" db="EMBL/GenBank/DDBJ databases">
        <authorList>
            <person name="Gilroy R."/>
        </authorList>
    </citation>
    <scope>NUCLEOTIDE SEQUENCE</scope>
    <source>
        <strain evidence="5">6919</strain>
    </source>
</reference>
<protein>
    <submittedName>
        <fullName evidence="5">8-amino-7-oxononanoate synthase</fullName>
    </submittedName>
</protein>
<dbReference type="GO" id="GO:0008710">
    <property type="term" value="F:8-amino-7-oxononanoate synthase activity"/>
    <property type="evidence" value="ECO:0007669"/>
    <property type="project" value="TreeGrafter"/>
</dbReference>
<evidence type="ECO:0000259" key="4">
    <source>
        <dbReference type="Pfam" id="PF00155"/>
    </source>
</evidence>
<dbReference type="EMBL" id="JADIMC010000076">
    <property type="protein sequence ID" value="MBO8476661.1"/>
    <property type="molecule type" value="Genomic_DNA"/>
</dbReference>
<comment type="cofactor">
    <cofactor evidence="1">
        <name>pyridoxal 5'-phosphate</name>
        <dbReference type="ChEBI" id="CHEBI:597326"/>
    </cofactor>
</comment>
<dbReference type="PANTHER" id="PTHR13693:SF100">
    <property type="entry name" value="8-AMINO-7-OXONONANOATE SYNTHASE"/>
    <property type="match status" value="1"/>
</dbReference>
<dbReference type="Gene3D" id="3.90.1150.10">
    <property type="entry name" value="Aspartate Aminotransferase, domain 1"/>
    <property type="match status" value="1"/>
</dbReference>
<accession>A0A9D9IQY7</accession>
<keyword evidence="3" id="KW-0663">Pyridoxal phosphate</keyword>
<dbReference type="GO" id="GO:0030170">
    <property type="term" value="F:pyridoxal phosphate binding"/>
    <property type="evidence" value="ECO:0007669"/>
    <property type="project" value="InterPro"/>
</dbReference>
<comment type="caution">
    <text evidence="5">The sequence shown here is derived from an EMBL/GenBank/DDBJ whole genome shotgun (WGS) entry which is preliminary data.</text>
</comment>
<gene>
    <name evidence="5" type="ORF">IAB88_06680</name>
</gene>
<dbReference type="SUPFAM" id="SSF53383">
    <property type="entry name" value="PLP-dependent transferases"/>
    <property type="match status" value="1"/>
</dbReference>
<reference evidence="5" key="2">
    <citation type="journal article" date="2021" name="PeerJ">
        <title>Extensive microbial diversity within the chicken gut microbiome revealed by metagenomics and culture.</title>
        <authorList>
            <person name="Gilroy R."/>
            <person name="Ravi A."/>
            <person name="Getino M."/>
            <person name="Pursley I."/>
            <person name="Horton D.L."/>
            <person name="Alikhan N.F."/>
            <person name="Baker D."/>
            <person name="Gharbi K."/>
            <person name="Hall N."/>
            <person name="Watson M."/>
            <person name="Adriaenssens E.M."/>
            <person name="Foster-Nyarko E."/>
            <person name="Jarju S."/>
            <person name="Secka A."/>
            <person name="Antonio M."/>
            <person name="Oren A."/>
            <person name="Chaudhuri R.R."/>
            <person name="La Ragione R."/>
            <person name="Hildebrand F."/>
            <person name="Pallen M.J."/>
        </authorList>
    </citation>
    <scope>NUCLEOTIDE SEQUENCE</scope>
    <source>
        <strain evidence="5">6919</strain>
    </source>
</reference>
<dbReference type="AlphaFoldDB" id="A0A9D9IQY7"/>
<dbReference type="Pfam" id="PF00155">
    <property type="entry name" value="Aminotran_1_2"/>
    <property type="match status" value="1"/>
</dbReference>
<dbReference type="PANTHER" id="PTHR13693">
    <property type="entry name" value="CLASS II AMINOTRANSFERASE/8-AMINO-7-OXONONANOATE SYNTHASE"/>
    <property type="match status" value="1"/>
</dbReference>
<evidence type="ECO:0000313" key="5">
    <source>
        <dbReference type="EMBL" id="MBO8476661.1"/>
    </source>
</evidence>
<dbReference type="InterPro" id="IPR015421">
    <property type="entry name" value="PyrdxlP-dep_Trfase_major"/>
</dbReference>
<dbReference type="InterPro" id="IPR015422">
    <property type="entry name" value="PyrdxlP-dep_Trfase_small"/>
</dbReference>
<sequence length="376" mass="42158">MTEDFFTTYLQQIEQQGNLRKIPSEPAEELIDLSSNDYMSIASNRSFFEEFYNQCDKNGIYMSSSASRLLSQKQKDYDALECLLKDLYKKEILLFNSGYHANTGTISAIAAGNTLIVADKLVHASIIDGITLSRRDFLRFRHNDITHLRTILSKKASEYDRIIVVAESIYSMDGDICDLNSLVALKEEYPNVILYVDEAHGFGVRGKYGLGIAEESGLISQIDIIIGTFGKAAASTGAFTATSATLKKFLTNKARSFIFSTALPPVSCLWTKFVVEKLTGMDKERKQLLDTSEYLNEKFSAYNGNIRSHSQIVPLITGSSNKAVALSKELLKRGYIALPIRKPTVPEGTERIRFSLNAKFRKEQAERLYAEIKDII</sequence>
<keyword evidence="2" id="KW-0808">Transferase</keyword>
<name>A0A9D9IQY7_9BACT</name>
<dbReference type="InterPro" id="IPR050087">
    <property type="entry name" value="AON_synthase_class-II"/>
</dbReference>
<evidence type="ECO:0000256" key="3">
    <source>
        <dbReference type="ARBA" id="ARBA00022898"/>
    </source>
</evidence>